<name>A0A7Y9EA29_9ACTN</name>
<dbReference type="InterPro" id="IPR009097">
    <property type="entry name" value="Cyclic_Pdiesterase"/>
</dbReference>
<dbReference type="EC" id="3.1.4.58" evidence="2"/>
<comment type="similarity">
    <text evidence="2">Belongs to the 2H phosphoesterase superfamily. ThpR family.</text>
</comment>
<proteinExistence type="inferred from homology"/>
<dbReference type="PANTHER" id="PTHR35561:SF1">
    <property type="entry name" value="RNA 2',3'-CYCLIC PHOSPHODIESTERASE"/>
    <property type="match status" value="1"/>
</dbReference>
<gene>
    <name evidence="3" type="ORF">BJZ21_003809</name>
</gene>
<comment type="function">
    <text evidence="2">Hydrolyzes RNA 2',3'-cyclic phosphodiester to an RNA 2'-phosphomonoester.</text>
</comment>
<dbReference type="GO" id="GO:0008664">
    <property type="term" value="F:RNA 2',3'-cyclic 3'-phosphodiesterase activity"/>
    <property type="evidence" value="ECO:0007669"/>
    <property type="project" value="UniProtKB-EC"/>
</dbReference>
<dbReference type="SUPFAM" id="SSF55144">
    <property type="entry name" value="LigT-like"/>
    <property type="match status" value="1"/>
</dbReference>
<dbReference type="Proteomes" id="UP000535511">
    <property type="component" value="Unassembled WGS sequence"/>
</dbReference>
<reference evidence="3 4" key="1">
    <citation type="submission" date="2020-07" db="EMBL/GenBank/DDBJ databases">
        <title>Sequencing the genomes of 1000 actinobacteria strains.</title>
        <authorList>
            <person name="Klenk H.-P."/>
        </authorList>
    </citation>
    <scope>NUCLEOTIDE SEQUENCE [LARGE SCALE GENOMIC DNA]</scope>
    <source>
        <strain evidence="3 4">DSM 21350</strain>
    </source>
</reference>
<dbReference type="HAMAP" id="MF_01940">
    <property type="entry name" value="RNA_CPDase"/>
    <property type="match status" value="1"/>
</dbReference>
<evidence type="ECO:0000313" key="3">
    <source>
        <dbReference type="EMBL" id="NYD43726.1"/>
    </source>
</evidence>
<keyword evidence="1 2" id="KW-0378">Hydrolase</keyword>
<sequence>MRMFVALVPPREVLEHLEEFLEPRREAAELRWTAAEQLHVTLAFLADVEERRLDELGERLERAAARRTPLGTRIAGGGAFPHVGRARVVWAGLELDDAGRTEVRRLATGARAAAARSGVEVAGKRFTPHVTVARLGRPAEVSNWVRLLDAYAGPAWTVDRLTLVASHLGEGPRGRPRYEVVEEFALGRRRGDPHVQQD</sequence>
<comment type="caution">
    <text evidence="3">The sequence shown here is derived from an EMBL/GenBank/DDBJ whole genome shotgun (WGS) entry which is preliminary data.</text>
</comment>
<evidence type="ECO:0000313" key="4">
    <source>
        <dbReference type="Proteomes" id="UP000535511"/>
    </source>
</evidence>
<dbReference type="EMBL" id="JACCBG010000001">
    <property type="protein sequence ID" value="NYD43726.1"/>
    <property type="molecule type" value="Genomic_DNA"/>
</dbReference>
<dbReference type="AlphaFoldDB" id="A0A7Y9EA29"/>
<accession>A0A7Y9EA29</accession>
<evidence type="ECO:0000256" key="2">
    <source>
        <dbReference type="HAMAP-Rule" id="MF_01940"/>
    </source>
</evidence>
<comment type="catalytic activity">
    <reaction evidence="2">
        <text>a 3'-end 2',3'-cyclophospho-ribonucleotide-RNA + H2O = a 3'-end 2'-phospho-ribonucleotide-RNA + H(+)</text>
        <dbReference type="Rhea" id="RHEA:11828"/>
        <dbReference type="Rhea" id="RHEA-COMP:10464"/>
        <dbReference type="Rhea" id="RHEA-COMP:17353"/>
        <dbReference type="ChEBI" id="CHEBI:15377"/>
        <dbReference type="ChEBI" id="CHEBI:15378"/>
        <dbReference type="ChEBI" id="CHEBI:83064"/>
        <dbReference type="ChEBI" id="CHEBI:173113"/>
        <dbReference type="EC" id="3.1.4.58"/>
    </reaction>
</comment>
<keyword evidence="4" id="KW-1185">Reference proteome</keyword>
<dbReference type="PANTHER" id="PTHR35561">
    <property type="entry name" value="RNA 2',3'-CYCLIC PHOSPHODIESTERASE"/>
    <property type="match status" value="1"/>
</dbReference>
<keyword evidence="3" id="KW-0436">Ligase</keyword>
<feature type="short sequence motif" description="HXTX 2" evidence="2">
    <location>
        <begin position="129"/>
        <end position="132"/>
    </location>
</feature>
<feature type="active site" description="Proton acceptor" evidence="2">
    <location>
        <position position="129"/>
    </location>
</feature>
<protein>
    <recommendedName>
        <fullName evidence="2">RNA 2',3'-cyclic phosphodiesterase</fullName>
        <shortName evidence="2">RNA 2',3'-CPDase</shortName>
        <ecNumber evidence="2">3.1.4.58</ecNumber>
    </recommendedName>
</protein>
<dbReference type="InterPro" id="IPR004175">
    <property type="entry name" value="RNA_CPDase"/>
</dbReference>
<evidence type="ECO:0000256" key="1">
    <source>
        <dbReference type="ARBA" id="ARBA00022801"/>
    </source>
</evidence>
<dbReference type="Pfam" id="PF13563">
    <property type="entry name" value="2_5_RNA_ligase2"/>
    <property type="match status" value="1"/>
</dbReference>
<dbReference type="GO" id="GO:0016874">
    <property type="term" value="F:ligase activity"/>
    <property type="evidence" value="ECO:0007669"/>
    <property type="project" value="UniProtKB-KW"/>
</dbReference>
<dbReference type="GO" id="GO:0004113">
    <property type="term" value="F:2',3'-cyclic-nucleotide 3'-phosphodiesterase activity"/>
    <property type="evidence" value="ECO:0007669"/>
    <property type="project" value="InterPro"/>
</dbReference>
<dbReference type="NCBIfam" id="TIGR02258">
    <property type="entry name" value="2_5_ligase"/>
    <property type="match status" value="1"/>
</dbReference>
<organism evidence="3 4">
    <name type="scientific">Nocardioides panaciterrulae</name>
    <dbReference type="NCBI Taxonomy" id="661492"/>
    <lineage>
        <taxon>Bacteria</taxon>
        <taxon>Bacillati</taxon>
        <taxon>Actinomycetota</taxon>
        <taxon>Actinomycetes</taxon>
        <taxon>Propionibacteriales</taxon>
        <taxon>Nocardioidaceae</taxon>
        <taxon>Nocardioides</taxon>
    </lineage>
</organism>
<feature type="active site" description="Proton donor" evidence="2">
    <location>
        <position position="39"/>
    </location>
</feature>
<dbReference type="Gene3D" id="3.90.1140.10">
    <property type="entry name" value="Cyclic phosphodiesterase"/>
    <property type="match status" value="1"/>
</dbReference>
<feature type="short sequence motif" description="HXTX 1" evidence="2">
    <location>
        <begin position="39"/>
        <end position="42"/>
    </location>
</feature>